<evidence type="ECO:0000256" key="5">
    <source>
        <dbReference type="ARBA" id="ARBA00022553"/>
    </source>
</evidence>
<proteinExistence type="inferred from homology"/>
<evidence type="ECO:0000256" key="20">
    <source>
        <dbReference type="ARBA" id="ARBA00067748"/>
    </source>
</evidence>
<dbReference type="EC" id="5.3.3.8" evidence="4"/>
<comment type="catalytic activity">
    <reaction evidence="12">
        <text>a (3Z)-enoyl-CoA = a 4-saturated (2E)-enoyl-CoA</text>
        <dbReference type="Rhea" id="RHEA:45900"/>
        <dbReference type="ChEBI" id="CHEBI:85097"/>
        <dbReference type="ChEBI" id="CHEBI:85489"/>
        <dbReference type="EC" id="5.3.3.8"/>
    </reaction>
    <physiologicalReaction direction="left-to-right" evidence="12">
        <dbReference type="Rhea" id="RHEA:45901"/>
    </physiologicalReaction>
</comment>
<feature type="domain" description="ACB" evidence="25">
    <location>
        <begin position="91"/>
        <end position="176"/>
    </location>
</feature>
<dbReference type="GO" id="GO:0005739">
    <property type="term" value="C:mitochondrion"/>
    <property type="evidence" value="ECO:0007669"/>
    <property type="project" value="UniProtKB-SubCell"/>
</dbReference>
<dbReference type="SUPFAM" id="SSF52096">
    <property type="entry name" value="ClpP/crotonase"/>
    <property type="match status" value="1"/>
</dbReference>
<dbReference type="Gene3D" id="3.90.226.10">
    <property type="entry name" value="2-enoyl-CoA Hydratase, Chain A, domain 1"/>
    <property type="match status" value="1"/>
</dbReference>
<protein>
    <recommendedName>
        <fullName evidence="20">Enoyl-CoA delta isomerase 2</fullName>
        <ecNumber evidence="4">5.3.3.8</ecNumber>
    </recommendedName>
    <alternativeName>
        <fullName evidence="21 22">Delta(3),Delta(2)-enoyl-CoA isomerase</fullName>
    </alternativeName>
    <alternativeName>
        <fullName evidence="23">Dodecenoyl-CoA isomerase</fullName>
    </alternativeName>
    <alternativeName>
        <fullName evidence="24">Peroxisomal 3,2-trans-enoyl-CoA isomerase</fullName>
    </alternativeName>
</protein>
<evidence type="ECO:0000256" key="17">
    <source>
        <dbReference type="ARBA" id="ARBA00052542"/>
    </source>
</evidence>
<reference evidence="27" key="1">
    <citation type="journal article" date="2019" name="IScience">
        <title>Narwhal Genome Reveals Long-Term Low Genetic Diversity despite Current Large Abundance Size.</title>
        <authorList>
            <person name="Westbury M.V."/>
            <person name="Petersen B."/>
            <person name="Garde E."/>
            <person name="Heide-Jorgensen M.P."/>
            <person name="Lorenzen E.D."/>
        </authorList>
    </citation>
    <scope>NUCLEOTIDE SEQUENCE [LARGE SCALE GENOMIC DNA]</scope>
</reference>
<dbReference type="InterPro" id="IPR022408">
    <property type="entry name" value="Acyl-CoA-binding_prot_CS"/>
</dbReference>
<comment type="similarity">
    <text evidence="19">In the C-terminal section; belongs to the enoyl-CoA hydratase/isomerase family.</text>
</comment>
<evidence type="ECO:0000256" key="4">
    <source>
        <dbReference type="ARBA" id="ARBA00012064"/>
    </source>
</evidence>
<evidence type="ECO:0000313" key="27">
    <source>
        <dbReference type="Proteomes" id="UP000308365"/>
    </source>
</evidence>
<dbReference type="Pfam" id="PF00378">
    <property type="entry name" value="ECH_1"/>
    <property type="match status" value="1"/>
</dbReference>
<dbReference type="InterPro" id="IPR035984">
    <property type="entry name" value="Acyl-CoA-binding_sf"/>
</dbReference>
<evidence type="ECO:0000256" key="6">
    <source>
        <dbReference type="ARBA" id="ARBA00022946"/>
    </source>
</evidence>
<keyword evidence="7" id="KW-0007">Acetylation</keyword>
<dbReference type="AlphaFoldDB" id="A0A4U1EUS9"/>
<keyword evidence="8" id="KW-0496">Mitochondrion</keyword>
<keyword evidence="5" id="KW-0597">Phosphoprotein</keyword>
<dbReference type="InterPro" id="IPR029045">
    <property type="entry name" value="ClpP/crotonase-like_dom_sf"/>
</dbReference>
<comment type="catalytic activity">
    <reaction evidence="11">
        <text>a (3E)-enoyl-CoA = a 4-saturated (2E)-enoyl-CoA</text>
        <dbReference type="Rhea" id="RHEA:45228"/>
        <dbReference type="ChEBI" id="CHEBI:58521"/>
        <dbReference type="ChEBI" id="CHEBI:85097"/>
        <dbReference type="EC" id="5.3.3.8"/>
    </reaction>
    <physiologicalReaction direction="left-to-right" evidence="11">
        <dbReference type="Rhea" id="RHEA:45229"/>
    </physiologicalReaction>
</comment>
<dbReference type="InterPro" id="IPR051053">
    <property type="entry name" value="ECH/Chromodomain_protein"/>
</dbReference>
<feature type="non-terminal residue" evidence="26">
    <location>
        <position position="1"/>
    </location>
</feature>
<evidence type="ECO:0000256" key="1">
    <source>
        <dbReference type="ARBA" id="ARBA00004173"/>
    </source>
</evidence>
<evidence type="ECO:0000256" key="10">
    <source>
        <dbReference type="ARBA" id="ARBA00023235"/>
    </source>
</evidence>
<accession>A0A4U1EUS9</accession>
<keyword evidence="10" id="KW-0413">Isomerase</keyword>
<evidence type="ECO:0000256" key="22">
    <source>
        <dbReference type="ARBA" id="ARBA00078358"/>
    </source>
</evidence>
<gene>
    <name evidence="26" type="ORF">EI555_019238</name>
</gene>
<evidence type="ECO:0000256" key="13">
    <source>
        <dbReference type="ARBA" id="ARBA00050572"/>
    </source>
</evidence>
<organism evidence="26 27">
    <name type="scientific">Monodon monoceros</name>
    <name type="common">Narwhal</name>
    <name type="synonym">Ceratodon monodon</name>
    <dbReference type="NCBI Taxonomy" id="40151"/>
    <lineage>
        <taxon>Eukaryota</taxon>
        <taxon>Metazoa</taxon>
        <taxon>Chordata</taxon>
        <taxon>Craniata</taxon>
        <taxon>Vertebrata</taxon>
        <taxon>Euteleostomi</taxon>
        <taxon>Mammalia</taxon>
        <taxon>Eutheria</taxon>
        <taxon>Laurasiatheria</taxon>
        <taxon>Artiodactyla</taxon>
        <taxon>Whippomorpha</taxon>
        <taxon>Cetacea</taxon>
        <taxon>Odontoceti</taxon>
        <taxon>Monodontidae</taxon>
        <taxon>Monodon</taxon>
    </lineage>
</organism>
<dbReference type="InterPro" id="IPR014352">
    <property type="entry name" value="FERM/acyl-CoA-bd_prot_sf"/>
</dbReference>
<name>A0A4U1EUS9_MONMO</name>
<dbReference type="SUPFAM" id="SSF47027">
    <property type="entry name" value="Acyl-CoA binding protein"/>
    <property type="match status" value="1"/>
</dbReference>
<dbReference type="InterPro" id="IPR001753">
    <property type="entry name" value="Enoyl-CoA_hydra/iso"/>
</dbReference>
<dbReference type="Pfam" id="PF00887">
    <property type="entry name" value="ACBP"/>
    <property type="match status" value="1"/>
</dbReference>
<evidence type="ECO:0000313" key="26">
    <source>
        <dbReference type="EMBL" id="TKC40398.1"/>
    </source>
</evidence>
<comment type="catalytic activity">
    <reaction evidence="16">
        <text>(3E)-tetradecenoyl-CoA = (2E)-tetradecenoyl-CoA</text>
        <dbReference type="Rhea" id="RHEA:47476"/>
        <dbReference type="ChEBI" id="CHEBI:61405"/>
        <dbReference type="ChEBI" id="CHEBI:87710"/>
    </reaction>
    <physiologicalReaction direction="left-to-right" evidence="16">
        <dbReference type="Rhea" id="RHEA:47477"/>
    </physiologicalReaction>
</comment>
<dbReference type="EMBL" id="RWIC01000758">
    <property type="protein sequence ID" value="TKC40398.1"/>
    <property type="molecule type" value="Genomic_DNA"/>
</dbReference>
<dbReference type="PRINTS" id="PR00689">
    <property type="entry name" value="ACOABINDINGP"/>
</dbReference>
<evidence type="ECO:0000256" key="7">
    <source>
        <dbReference type="ARBA" id="ARBA00022990"/>
    </source>
</evidence>
<dbReference type="FunFam" id="3.90.226.10:FF:000084">
    <property type="entry name" value="Enoyl-CoA delta isomerase 2, mitochondrial"/>
    <property type="match status" value="1"/>
</dbReference>
<evidence type="ECO:0000256" key="2">
    <source>
        <dbReference type="ARBA" id="ARBA00004253"/>
    </source>
</evidence>
<evidence type="ECO:0000256" key="19">
    <source>
        <dbReference type="ARBA" id="ARBA00060783"/>
    </source>
</evidence>
<sequence>VSAEPGPKVALGRRCACGGRAVCYRISVAAGFAGFQQSVTSGSGLPSWVSSRASPPAPAAGLRDALLNWGGRVTRFPALQLHLCGPAMRASQKDFENATNQVKLLKKDPGNEVKLKLYALYKQATEGPCNVPKPGVLDFINKAKWDAWNALGSLPKETARHNYVDLVSSLSASSESSIQVTPAADRKQPGSDALVVTSQDGITTITLNRPDKKNALTTQMYHDIMLALEAASKDDSAITVLTGNGDYYCSGNDLTNFTDIPPGGVEEKARSGAVLLRDFVDRFIDFPKPLVAVVNGPAVGISVTILGLFDIVYATDRATFHTPFSHLGQSPEGCSSYTFPKIMGPSKVIFGNLKMKGNVISIPKATEMLVFGKKLTAREACTQGLVTEVFPDSTFQKEVWVRLKAYSKLPPNAMRISKQVIRNTEKEKLHAINAEESNILRERWLSDECMNAVVSFLSKKAKL</sequence>
<comment type="catalytic activity">
    <reaction evidence="13">
        <text>(3E)-nonenoyl-CoA = (2E)-nonenoyl-CoA</text>
        <dbReference type="Rhea" id="RHEA:46068"/>
        <dbReference type="ChEBI" id="CHEBI:76292"/>
        <dbReference type="ChEBI" id="CHEBI:85655"/>
    </reaction>
    <physiologicalReaction direction="left-to-right" evidence="13">
        <dbReference type="Rhea" id="RHEA:46069"/>
    </physiologicalReaction>
</comment>
<dbReference type="PROSITE" id="PS51228">
    <property type="entry name" value="ACB_2"/>
    <property type="match status" value="1"/>
</dbReference>
<evidence type="ECO:0000256" key="23">
    <source>
        <dbReference type="ARBA" id="ARBA00082088"/>
    </source>
</evidence>
<comment type="catalytic activity">
    <reaction evidence="17">
        <text>(3Z)-octenoyl-CoA = (2E)-octenoyl-CoA</text>
        <dbReference type="Rhea" id="RHEA:46044"/>
        <dbReference type="ChEBI" id="CHEBI:62242"/>
        <dbReference type="ChEBI" id="CHEBI:85640"/>
    </reaction>
    <physiologicalReaction direction="left-to-right" evidence="17">
        <dbReference type="Rhea" id="RHEA:46045"/>
    </physiologicalReaction>
</comment>
<comment type="caution">
    <text evidence="26">The sequence shown here is derived from an EMBL/GenBank/DDBJ whole genome shotgun (WGS) entry which is preliminary data.</text>
</comment>
<comment type="function">
    <text evidence="18">Able to isomerize both 3-cis and 3-trans double bonds into the 2-trans form in a range of enoyl-CoA species. Has a preference for 3-trans substrates.</text>
</comment>
<dbReference type="PANTHER" id="PTHR43684">
    <property type="match status" value="1"/>
</dbReference>
<dbReference type="InterPro" id="IPR000582">
    <property type="entry name" value="Acyl-CoA-binding_protein"/>
</dbReference>
<evidence type="ECO:0000256" key="18">
    <source>
        <dbReference type="ARBA" id="ARBA00055698"/>
    </source>
</evidence>
<dbReference type="FunFam" id="1.20.80.10:FF:000026">
    <property type="entry name" value="Enoyl-CoA delta isomerase 2, mitochondrial"/>
    <property type="match status" value="1"/>
</dbReference>
<evidence type="ECO:0000256" key="12">
    <source>
        <dbReference type="ARBA" id="ARBA00035959"/>
    </source>
</evidence>
<evidence type="ECO:0000256" key="11">
    <source>
        <dbReference type="ARBA" id="ARBA00035949"/>
    </source>
</evidence>
<dbReference type="Gene3D" id="1.20.80.10">
    <property type="match status" value="1"/>
</dbReference>
<dbReference type="PANTHER" id="PTHR43684:SF1">
    <property type="entry name" value="ENOYL-COA DELTA ISOMERASE 2"/>
    <property type="match status" value="1"/>
</dbReference>
<comment type="pathway">
    <text evidence="3">Lipid metabolism; fatty acid beta-oxidation.</text>
</comment>
<comment type="catalytic activity">
    <reaction evidence="15">
        <text>(3E)-octenoyl-CoA = (2E)-octenoyl-CoA</text>
        <dbReference type="Rhea" id="RHEA:49852"/>
        <dbReference type="ChEBI" id="CHEBI:62242"/>
        <dbReference type="ChEBI" id="CHEBI:131962"/>
    </reaction>
    <physiologicalReaction direction="left-to-right" evidence="15">
        <dbReference type="Rhea" id="RHEA:49853"/>
    </physiologicalReaction>
</comment>
<dbReference type="Proteomes" id="UP000308365">
    <property type="component" value="Unassembled WGS sequence"/>
</dbReference>
<comment type="subcellular location">
    <subcellularLocation>
        <location evidence="1">Mitochondrion</location>
    </subcellularLocation>
    <subcellularLocation>
        <location evidence="2">Peroxisome matrix</location>
    </subcellularLocation>
</comment>
<dbReference type="Gene3D" id="1.10.12.10">
    <property type="entry name" value="Lyase 2-enoyl-coa Hydratase, Chain A, domain 2"/>
    <property type="match status" value="1"/>
</dbReference>
<dbReference type="CDD" id="cd06558">
    <property type="entry name" value="crotonase-like"/>
    <property type="match status" value="1"/>
</dbReference>
<evidence type="ECO:0000256" key="16">
    <source>
        <dbReference type="ARBA" id="ARBA00052100"/>
    </source>
</evidence>
<evidence type="ECO:0000256" key="24">
    <source>
        <dbReference type="ARBA" id="ARBA00083421"/>
    </source>
</evidence>
<dbReference type="FunFam" id="1.10.12.10:FF:000013">
    <property type="entry name" value="Enoyl-CoA delta isomerase 2, mitochondrial"/>
    <property type="match status" value="1"/>
</dbReference>
<dbReference type="PROSITE" id="PS00880">
    <property type="entry name" value="ACB_1"/>
    <property type="match status" value="1"/>
</dbReference>
<evidence type="ECO:0000256" key="9">
    <source>
        <dbReference type="ARBA" id="ARBA00023140"/>
    </source>
</evidence>
<dbReference type="InterPro" id="IPR014748">
    <property type="entry name" value="Enoyl-CoA_hydra_C"/>
</dbReference>
<comment type="catalytic activity">
    <reaction evidence="14">
        <text>(2E)-tetradecenoyl-CoA = (3Z)-tetradecenoyl-CoA</text>
        <dbReference type="Rhea" id="RHEA:29847"/>
        <dbReference type="ChEBI" id="CHEBI:61405"/>
        <dbReference type="ChEBI" id="CHEBI:61968"/>
    </reaction>
    <physiologicalReaction direction="right-to-left" evidence="14">
        <dbReference type="Rhea" id="RHEA:29849"/>
    </physiologicalReaction>
</comment>
<dbReference type="GO" id="GO:0004165">
    <property type="term" value="F:delta(3)-delta(2)-enoyl-CoA isomerase activity"/>
    <property type="evidence" value="ECO:0007669"/>
    <property type="project" value="UniProtKB-EC"/>
</dbReference>
<dbReference type="GO" id="GO:0005782">
    <property type="term" value="C:peroxisomal matrix"/>
    <property type="evidence" value="ECO:0007669"/>
    <property type="project" value="UniProtKB-SubCell"/>
</dbReference>
<evidence type="ECO:0000256" key="3">
    <source>
        <dbReference type="ARBA" id="ARBA00005005"/>
    </source>
</evidence>
<evidence type="ECO:0000256" key="8">
    <source>
        <dbReference type="ARBA" id="ARBA00023128"/>
    </source>
</evidence>
<keyword evidence="9" id="KW-0576">Peroxisome</keyword>
<dbReference type="GO" id="GO:0000062">
    <property type="term" value="F:fatty-acyl-CoA binding"/>
    <property type="evidence" value="ECO:0007669"/>
    <property type="project" value="InterPro"/>
</dbReference>
<evidence type="ECO:0000259" key="25">
    <source>
        <dbReference type="PROSITE" id="PS51228"/>
    </source>
</evidence>
<keyword evidence="6" id="KW-0809">Transit peptide</keyword>
<evidence type="ECO:0000256" key="14">
    <source>
        <dbReference type="ARBA" id="ARBA00051293"/>
    </source>
</evidence>
<evidence type="ECO:0000256" key="15">
    <source>
        <dbReference type="ARBA" id="ARBA00051834"/>
    </source>
</evidence>
<evidence type="ECO:0000256" key="21">
    <source>
        <dbReference type="ARBA" id="ARBA00076241"/>
    </source>
</evidence>